<dbReference type="PANTHER" id="PTHR28004:SF8">
    <property type="entry name" value="D-SERINE DEAMINASE"/>
    <property type="match status" value="1"/>
</dbReference>
<evidence type="ECO:0000313" key="4">
    <source>
        <dbReference type="Proteomes" id="UP000003963"/>
    </source>
</evidence>
<protein>
    <submittedName>
        <fullName evidence="3">Putative amino acid aldolase or racemase</fullName>
    </submittedName>
</protein>
<dbReference type="Gene3D" id="3.20.20.10">
    <property type="entry name" value="Alanine racemase"/>
    <property type="match status" value="1"/>
</dbReference>
<name>D9WL62_9ACTN</name>
<feature type="region of interest" description="Disordered" evidence="1">
    <location>
        <begin position="157"/>
        <end position="194"/>
    </location>
</feature>
<evidence type="ECO:0000256" key="1">
    <source>
        <dbReference type="SAM" id="MobiDB-lite"/>
    </source>
</evidence>
<dbReference type="Proteomes" id="UP000003963">
    <property type="component" value="Unassembled WGS sequence"/>
</dbReference>
<dbReference type="OrthoDB" id="9811417at2"/>
<gene>
    <name evidence="3" type="ORF">SSOG_09051</name>
</gene>
<organism evidence="3 4">
    <name type="scientific">Streptomyces himastatinicus ATCC 53653</name>
    <dbReference type="NCBI Taxonomy" id="457427"/>
    <lineage>
        <taxon>Bacteria</taxon>
        <taxon>Bacillati</taxon>
        <taxon>Actinomycetota</taxon>
        <taxon>Actinomycetes</taxon>
        <taxon>Kitasatosporales</taxon>
        <taxon>Streptomycetaceae</taxon>
        <taxon>Streptomyces</taxon>
        <taxon>Streptomyces violaceusniger group</taxon>
    </lineage>
</organism>
<feature type="region of interest" description="Disordered" evidence="1">
    <location>
        <begin position="1"/>
        <end position="31"/>
    </location>
</feature>
<dbReference type="STRING" id="457427.SSOG_09051"/>
<dbReference type="AlphaFoldDB" id="D9WL62"/>
<dbReference type="PANTHER" id="PTHR28004">
    <property type="entry name" value="ZGC:162816-RELATED"/>
    <property type="match status" value="1"/>
</dbReference>
<dbReference type="HOGENOM" id="CLU_1299165_0_0_11"/>
<dbReference type="SUPFAM" id="SSF51419">
    <property type="entry name" value="PLP-binding barrel"/>
    <property type="match status" value="1"/>
</dbReference>
<dbReference type="Pfam" id="PF01168">
    <property type="entry name" value="Ala_racemase_N"/>
    <property type="match status" value="1"/>
</dbReference>
<sequence length="212" mass="21881">MAVQGTPATSGAVPQRADPLPGLPPLRGRFAPHGKTALSPGLYAHQEALGAWAVTVATPHQARVFRAGGARRIHYANPLVHTGFARWVQREMAADPQFGFTAYVDSIEGVRLLGAALDPHGPPLPVLVELGHAGGRTGCRTPEQVLAVAQAAAAETALGSSASPRTRAASVTPAPPKLSPRSPGSCTPSVTPCPVSPARACWTPVPVRAIGW</sequence>
<keyword evidence="4" id="KW-1185">Reference proteome</keyword>
<dbReference type="InterPro" id="IPR029066">
    <property type="entry name" value="PLP-binding_barrel"/>
</dbReference>
<dbReference type="RefSeq" id="WP_009721134.1">
    <property type="nucleotide sequence ID" value="NZ_GG657754.1"/>
</dbReference>
<proteinExistence type="predicted"/>
<feature type="domain" description="Alanine racemase N-terminal" evidence="2">
    <location>
        <begin position="44"/>
        <end position="156"/>
    </location>
</feature>
<dbReference type="EMBL" id="GG657754">
    <property type="protein sequence ID" value="EFL29337.1"/>
    <property type="molecule type" value="Genomic_DNA"/>
</dbReference>
<evidence type="ECO:0000259" key="2">
    <source>
        <dbReference type="Pfam" id="PF01168"/>
    </source>
</evidence>
<accession>D9WL62</accession>
<evidence type="ECO:0000313" key="3">
    <source>
        <dbReference type="EMBL" id="EFL29337.1"/>
    </source>
</evidence>
<dbReference type="InterPro" id="IPR051466">
    <property type="entry name" value="D-amino_acid_metab_enzyme"/>
</dbReference>
<reference evidence="3 4" key="1">
    <citation type="submission" date="2009-02" db="EMBL/GenBank/DDBJ databases">
        <title>Annotation of Streptomyces hygroscopicus strain ATCC 53653.</title>
        <authorList>
            <consortium name="The Broad Institute Genome Sequencing Platform"/>
            <consortium name="Broad Institute Microbial Sequencing Center"/>
            <person name="Fischbach M."/>
            <person name="Godfrey P."/>
            <person name="Ward D."/>
            <person name="Young S."/>
            <person name="Zeng Q."/>
            <person name="Koehrsen M."/>
            <person name="Alvarado L."/>
            <person name="Berlin A.M."/>
            <person name="Bochicchio J."/>
            <person name="Borenstein D."/>
            <person name="Chapman S.B."/>
            <person name="Chen Z."/>
            <person name="Engels R."/>
            <person name="Freedman E."/>
            <person name="Gellesch M."/>
            <person name="Goldberg J."/>
            <person name="Griggs A."/>
            <person name="Gujja S."/>
            <person name="Heilman E.R."/>
            <person name="Heiman D.I."/>
            <person name="Hepburn T.A."/>
            <person name="Howarth C."/>
            <person name="Jen D."/>
            <person name="Larson L."/>
            <person name="Lewis B."/>
            <person name="Mehta T."/>
            <person name="Park D."/>
            <person name="Pearson M."/>
            <person name="Richards J."/>
            <person name="Roberts A."/>
            <person name="Saif S."/>
            <person name="Shea T.D."/>
            <person name="Shenoy N."/>
            <person name="Sisk P."/>
            <person name="Stolte C."/>
            <person name="Sykes S.N."/>
            <person name="Thomson T."/>
            <person name="Walk T."/>
            <person name="White J."/>
            <person name="Yandava C."/>
            <person name="Straight P."/>
            <person name="Clardy J."/>
            <person name="Hung D."/>
            <person name="Kolter R."/>
            <person name="Mekalanos J."/>
            <person name="Walker S."/>
            <person name="Walsh C.T."/>
            <person name="Wieland-Brown L.C."/>
            <person name="Haas B."/>
            <person name="Nusbaum C."/>
            <person name="Birren B."/>
        </authorList>
    </citation>
    <scope>NUCLEOTIDE SEQUENCE [LARGE SCALE GENOMIC DNA]</scope>
    <source>
        <strain evidence="3 4">ATCC 53653</strain>
    </source>
</reference>
<dbReference type="InterPro" id="IPR001608">
    <property type="entry name" value="Ala_racemase_N"/>
</dbReference>